<gene>
    <name evidence="2" type="ORF">NDU88_006345</name>
</gene>
<evidence type="ECO:0000313" key="3">
    <source>
        <dbReference type="Proteomes" id="UP001066276"/>
    </source>
</evidence>
<feature type="region of interest" description="Disordered" evidence="1">
    <location>
        <begin position="1"/>
        <end position="81"/>
    </location>
</feature>
<protein>
    <submittedName>
        <fullName evidence="2">Uncharacterized protein</fullName>
    </submittedName>
</protein>
<organism evidence="2 3">
    <name type="scientific">Pleurodeles waltl</name>
    <name type="common">Iberian ribbed newt</name>
    <dbReference type="NCBI Taxonomy" id="8319"/>
    <lineage>
        <taxon>Eukaryota</taxon>
        <taxon>Metazoa</taxon>
        <taxon>Chordata</taxon>
        <taxon>Craniata</taxon>
        <taxon>Vertebrata</taxon>
        <taxon>Euteleostomi</taxon>
        <taxon>Amphibia</taxon>
        <taxon>Batrachia</taxon>
        <taxon>Caudata</taxon>
        <taxon>Salamandroidea</taxon>
        <taxon>Salamandridae</taxon>
        <taxon>Pleurodelinae</taxon>
        <taxon>Pleurodeles</taxon>
    </lineage>
</organism>
<comment type="caution">
    <text evidence="2">The sequence shown here is derived from an EMBL/GenBank/DDBJ whole genome shotgun (WGS) entry which is preliminary data.</text>
</comment>
<dbReference type="EMBL" id="JANPWB010000010">
    <property type="protein sequence ID" value="KAJ1139984.1"/>
    <property type="molecule type" value="Genomic_DNA"/>
</dbReference>
<dbReference type="Proteomes" id="UP001066276">
    <property type="component" value="Chromosome 6"/>
</dbReference>
<sequence length="81" mass="9264">MQYPHLEGAQRLEGMPQNLDERAQMAATAAQQRSPGQDRLKPNNRRRTTHKSSMVERQKKKAALIRSLRSQDSVPEVDSDH</sequence>
<name>A0AAV7QLQ5_PLEWA</name>
<proteinExistence type="predicted"/>
<keyword evidence="3" id="KW-1185">Reference proteome</keyword>
<evidence type="ECO:0000256" key="1">
    <source>
        <dbReference type="SAM" id="MobiDB-lite"/>
    </source>
</evidence>
<dbReference type="AlphaFoldDB" id="A0AAV7QLQ5"/>
<reference evidence="2" key="1">
    <citation type="journal article" date="2022" name="bioRxiv">
        <title>Sequencing and chromosome-scale assembly of the giantPleurodeles waltlgenome.</title>
        <authorList>
            <person name="Brown T."/>
            <person name="Elewa A."/>
            <person name="Iarovenko S."/>
            <person name="Subramanian E."/>
            <person name="Araus A.J."/>
            <person name="Petzold A."/>
            <person name="Susuki M."/>
            <person name="Suzuki K.-i.T."/>
            <person name="Hayashi T."/>
            <person name="Toyoda A."/>
            <person name="Oliveira C."/>
            <person name="Osipova E."/>
            <person name="Leigh N.D."/>
            <person name="Simon A."/>
            <person name="Yun M.H."/>
        </authorList>
    </citation>
    <scope>NUCLEOTIDE SEQUENCE</scope>
    <source>
        <strain evidence="2">20211129_DDA</strain>
        <tissue evidence="2">Liver</tissue>
    </source>
</reference>
<evidence type="ECO:0000313" key="2">
    <source>
        <dbReference type="EMBL" id="KAJ1139984.1"/>
    </source>
</evidence>
<accession>A0AAV7QLQ5</accession>